<dbReference type="Gene3D" id="3.60.10.10">
    <property type="entry name" value="Endonuclease/exonuclease/phosphatase"/>
    <property type="match status" value="1"/>
</dbReference>
<dbReference type="GO" id="GO:0003824">
    <property type="term" value="F:catalytic activity"/>
    <property type="evidence" value="ECO:0007669"/>
    <property type="project" value="InterPro"/>
</dbReference>
<dbReference type="SUPFAM" id="SSF56219">
    <property type="entry name" value="DNase I-like"/>
    <property type="match status" value="1"/>
</dbReference>
<proteinExistence type="predicted"/>
<dbReference type="Pfam" id="PF14529">
    <property type="entry name" value="Exo_endo_phos_2"/>
    <property type="match status" value="1"/>
</dbReference>
<dbReference type="GO" id="GO:0061343">
    <property type="term" value="P:cell adhesion involved in heart morphogenesis"/>
    <property type="evidence" value="ECO:0007669"/>
    <property type="project" value="TreeGrafter"/>
</dbReference>
<organism evidence="2 3">
    <name type="scientific">Dibothriocephalus latus</name>
    <name type="common">Fish tapeworm</name>
    <name type="synonym">Diphyllobothrium latum</name>
    <dbReference type="NCBI Taxonomy" id="60516"/>
    <lineage>
        <taxon>Eukaryota</taxon>
        <taxon>Metazoa</taxon>
        <taxon>Spiralia</taxon>
        <taxon>Lophotrochozoa</taxon>
        <taxon>Platyhelminthes</taxon>
        <taxon>Cestoda</taxon>
        <taxon>Eucestoda</taxon>
        <taxon>Diphyllobothriidea</taxon>
        <taxon>Diphyllobothriidae</taxon>
        <taxon>Dibothriocephalus</taxon>
    </lineage>
</organism>
<feature type="domain" description="Endonuclease/exonuclease/phosphatase" evidence="1">
    <location>
        <begin position="49"/>
        <end position="157"/>
    </location>
</feature>
<dbReference type="GO" id="GO:0007508">
    <property type="term" value="P:larval heart development"/>
    <property type="evidence" value="ECO:0007669"/>
    <property type="project" value="TreeGrafter"/>
</dbReference>
<name>A0A3P7LQD3_DIBLA</name>
<dbReference type="OrthoDB" id="6282636at2759"/>
<protein>
    <recommendedName>
        <fullName evidence="1">Endonuclease/exonuclease/phosphatase domain-containing protein</fullName>
    </recommendedName>
</protein>
<dbReference type="AlphaFoldDB" id="A0A3P7LQD3"/>
<accession>A0A3P7LQD3</accession>
<evidence type="ECO:0000313" key="3">
    <source>
        <dbReference type="Proteomes" id="UP000281553"/>
    </source>
</evidence>
<dbReference type="EMBL" id="UYRU01055771">
    <property type="protein sequence ID" value="VDN13173.1"/>
    <property type="molecule type" value="Genomic_DNA"/>
</dbReference>
<evidence type="ECO:0000313" key="2">
    <source>
        <dbReference type="EMBL" id="VDN13173.1"/>
    </source>
</evidence>
<dbReference type="InterPro" id="IPR005135">
    <property type="entry name" value="Endo/exonuclease/phosphatase"/>
</dbReference>
<sequence length="327" mass="36647">MLVFGMIITMAVAEEAATTNISAARLSTIHGLSGELLGPSFLKNNYSLLVGCVYCPPNASGDYDLCLSQAFHATADLNLKYCLIAGDFNLSEVQWFPPSGPPKFENLLEAVDIAMLVQVFDFPTRGSNILDLILRGGYETLSVSSLDKLGTSDHLTVVTKPEPEADEIFSQNYSFSHDIRSAELLTHFNSLDWSDVFQSSNVNVCTDTLISRFVPFKKIIHAKDEMHITLSFRRRLTRLSRRLHQQKDTFILPLIHLIFEQAKTFSKEKQIADEVKFAENPTLKVVKLFSRTVKAQRKAQHPILQDTLGNHTVDAKLKASMRCNPEL</sequence>
<dbReference type="GO" id="GO:0031012">
    <property type="term" value="C:extracellular matrix"/>
    <property type="evidence" value="ECO:0007669"/>
    <property type="project" value="TreeGrafter"/>
</dbReference>
<dbReference type="InterPro" id="IPR036691">
    <property type="entry name" value="Endo/exonu/phosph_ase_sf"/>
</dbReference>
<gene>
    <name evidence="2" type="ORF">DILT_LOCUS9004</name>
</gene>
<dbReference type="Proteomes" id="UP000281553">
    <property type="component" value="Unassembled WGS sequence"/>
</dbReference>
<reference evidence="2 3" key="1">
    <citation type="submission" date="2018-11" db="EMBL/GenBank/DDBJ databases">
        <authorList>
            <consortium name="Pathogen Informatics"/>
        </authorList>
    </citation>
    <scope>NUCLEOTIDE SEQUENCE [LARGE SCALE GENOMIC DNA]</scope>
</reference>
<evidence type="ECO:0000259" key="1">
    <source>
        <dbReference type="Pfam" id="PF14529"/>
    </source>
</evidence>
<dbReference type="PANTHER" id="PTHR33395:SF22">
    <property type="entry name" value="REVERSE TRANSCRIPTASE DOMAIN-CONTAINING PROTEIN"/>
    <property type="match status" value="1"/>
</dbReference>
<keyword evidence="3" id="KW-1185">Reference proteome</keyword>
<dbReference type="PANTHER" id="PTHR33395">
    <property type="entry name" value="TRANSCRIPTASE, PUTATIVE-RELATED-RELATED"/>
    <property type="match status" value="1"/>
</dbReference>